<protein>
    <submittedName>
        <fullName evidence="3">Coenzyme F420 hydrogenase/dehydrogenase, beta subunit C-terminal domain</fullName>
    </submittedName>
</protein>
<evidence type="ECO:0000259" key="2">
    <source>
        <dbReference type="Pfam" id="PF04432"/>
    </source>
</evidence>
<dbReference type="RefSeq" id="WP_397405067.1">
    <property type="nucleotide sequence ID" value="NZ_JBIRYI010000007.1"/>
</dbReference>
<evidence type="ECO:0000313" key="3">
    <source>
        <dbReference type="EMBL" id="MFI2487947.1"/>
    </source>
</evidence>
<evidence type="ECO:0000259" key="1">
    <source>
        <dbReference type="Pfam" id="PF04422"/>
    </source>
</evidence>
<dbReference type="Pfam" id="PF04432">
    <property type="entry name" value="FrhB_FdhB_C"/>
    <property type="match status" value="1"/>
</dbReference>
<dbReference type="InterPro" id="IPR007525">
    <property type="entry name" value="FrhB_FdhB_C"/>
</dbReference>
<proteinExistence type="predicted"/>
<name>A0ABW7XK84_9MICO</name>
<dbReference type="Proteomes" id="UP001611580">
    <property type="component" value="Unassembled WGS sequence"/>
</dbReference>
<reference evidence="3 4" key="1">
    <citation type="submission" date="2024-10" db="EMBL/GenBank/DDBJ databases">
        <title>The Natural Products Discovery Center: Release of the First 8490 Sequenced Strains for Exploring Actinobacteria Biosynthetic Diversity.</title>
        <authorList>
            <person name="Kalkreuter E."/>
            <person name="Kautsar S.A."/>
            <person name="Yang D."/>
            <person name="Bader C.D."/>
            <person name="Teijaro C.N."/>
            <person name="Fluegel L."/>
            <person name="Davis C.M."/>
            <person name="Simpson J.R."/>
            <person name="Lauterbach L."/>
            <person name="Steele A.D."/>
            <person name="Gui C."/>
            <person name="Meng S."/>
            <person name="Li G."/>
            <person name="Viehrig K."/>
            <person name="Ye F."/>
            <person name="Su P."/>
            <person name="Kiefer A.F."/>
            <person name="Nichols A."/>
            <person name="Cepeda A.J."/>
            <person name="Yan W."/>
            <person name="Fan B."/>
            <person name="Jiang Y."/>
            <person name="Adhikari A."/>
            <person name="Zheng C.-J."/>
            <person name="Schuster L."/>
            <person name="Cowan T.M."/>
            <person name="Smanski M.J."/>
            <person name="Chevrette M.G."/>
            <person name="De Carvalho L.P.S."/>
            <person name="Shen B."/>
        </authorList>
    </citation>
    <scope>NUCLEOTIDE SEQUENCE [LARGE SCALE GENOMIC DNA]</scope>
    <source>
        <strain evidence="3 4">NPDC019481</strain>
    </source>
</reference>
<organism evidence="3 4">
    <name type="scientific">Promicromonospora kroppenstedtii</name>
    <dbReference type="NCBI Taxonomy" id="440482"/>
    <lineage>
        <taxon>Bacteria</taxon>
        <taxon>Bacillati</taxon>
        <taxon>Actinomycetota</taxon>
        <taxon>Actinomycetes</taxon>
        <taxon>Micrococcales</taxon>
        <taxon>Promicromonosporaceae</taxon>
        <taxon>Promicromonospora</taxon>
    </lineage>
</organism>
<accession>A0ABW7XK84</accession>
<dbReference type="PANTHER" id="PTHR31332:SF0">
    <property type="entry name" value="7-HYDROXYMETHYL CHLOROPHYLL A REDUCTASE, CHLOROPLASTIC"/>
    <property type="match status" value="1"/>
</dbReference>
<sequence length="478" mass="52248">MTAPEPAPAPPTPPEPTIRHVIDRRMCVGCGACSVRTGGAIPVEIGRRGYYEADASGVAPELLAAASRVCPFADESPDEDQVAAETFDEHLPRDGRVGVHGGTWAGRLTDDADVYRSSSGGLTSWFLARLLDTGEVDAVVHVGPTPDGPRLFEYRVAETSAELLGSRKSAYYSTTLATVVAALRGDGRRYALVGVPCFVQAVRLLMREDAVLAGQLRYLVGIVCGHMKASGFAESLAWQQGIAPDDLARVDFRIKDPGASARRYRFGAWGTGATPVSELPGRLVGGQWGHASFQLNACNFCDDVYAESADVVFGDAWLPRYEADPRGTNVVVTRTEGAERVLRSGVADGSVHLEPVTVDDLVRAQAGNYRHRRDGLAVRLADDVAAGQWVPRKRVDPGYGVPRRRVRLVRARRTLSELSFELFERARAAGDLDLYLGPMRPLVREHDRLSRPLTERVRGRLRGEAWRLVRRARRAFAR</sequence>
<feature type="domain" description="Coenzyme F420 hydrogenase/dehydrogenase beta subunit C-terminal" evidence="2">
    <location>
        <begin position="188"/>
        <end position="357"/>
    </location>
</feature>
<dbReference type="InterPro" id="IPR045220">
    <property type="entry name" value="FRHB/FDHB/HCAR-like"/>
</dbReference>
<dbReference type="InterPro" id="IPR007516">
    <property type="entry name" value="Co_F420_Hydgase/DH_bsu_N"/>
</dbReference>
<evidence type="ECO:0000313" key="4">
    <source>
        <dbReference type="Proteomes" id="UP001611580"/>
    </source>
</evidence>
<dbReference type="PANTHER" id="PTHR31332">
    <property type="entry name" value="7-HYDROXYMETHYL CHLOROPHYLL A REDUCTASE, CHLOROPLASTIC"/>
    <property type="match status" value="1"/>
</dbReference>
<gene>
    <name evidence="3" type="ORF">ACH47X_13610</name>
</gene>
<dbReference type="Pfam" id="PF04422">
    <property type="entry name" value="FrhB_FdhB_N"/>
    <property type="match status" value="1"/>
</dbReference>
<keyword evidence="4" id="KW-1185">Reference proteome</keyword>
<comment type="caution">
    <text evidence="3">The sequence shown here is derived from an EMBL/GenBank/DDBJ whole genome shotgun (WGS) entry which is preliminary data.</text>
</comment>
<dbReference type="EMBL" id="JBIRYI010000007">
    <property type="protein sequence ID" value="MFI2487947.1"/>
    <property type="molecule type" value="Genomic_DNA"/>
</dbReference>
<feature type="domain" description="Coenzyme F420 hydrogenase/dehydrogenase beta subunit N-terminal" evidence="1">
    <location>
        <begin position="104"/>
        <end position="179"/>
    </location>
</feature>